<dbReference type="OrthoDB" id="9988766at2"/>
<dbReference type="EMBL" id="QWKZ01000004">
    <property type="protein sequence ID" value="RIH89721.1"/>
    <property type="molecule type" value="Genomic_DNA"/>
</dbReference>
<comment type="caution">
    <text evidence="1">The sequence shown here is derived from an EMBL/GenBank/DDBJ whole genome shotgun (WGS) entry which is preliminary data.</text>
</comment>
<name>A0A399F520_9DEIN</name>
<accession>A0A399F520</accession>
<protein>
    <submittedName>
        <fullName evidence="1">Uncharacterized protein</fullName>
    </submittedName>
</protein>
<evidence type="ECO:0000313" key="2">
    <source>
        <dbReference type="Proteomes" id="UP000265800"/>
    </source>
</evidence>
<keyword evidence="2" id="KW-1185">Reference proteome</keyword>
<dbReference type="Proteomes" id="UP000265800">
    <property type="component" value="Unassembled WGS sequence"/>
</dbReference>
<evidence type="ECO:0000313" key="1">
    <source>
        <dbReference type="EMBL" id="RIH89721.1"/>
    </source>
</evidence>
<gene>
    <name evidence="1" type="ORF">Mlute_00234</name>
</gene>
<reference evidence="1 2" key="1">
    <citation type="submission" date="2018-08" db="EMBL/GenBank/DDBJ databases">
        <title>Meiothermus luteus KCTC 52599 genome sequencing project.</title>
        <authorList>
            <person name="Da Costa M.S."/>
            <person name="Albuquerque L."/>
            <person name="Raposo P."/>
            <person name="Froufe H.J.C."/>
            <person name="Barroso C.S."/>
            <person name="Egas C."/>
        </authorList>
    </citation>
    <scope>NUCLEOTIDE SEQUENCE [LARGE SCALE GENOMIC DNA]</scope>
    <source>
        <strain evidence="1 2">KCTC 52599</strain>
    </source>
</reference>
<proteinExistence type="predicted"/>
<sequence>MRGLSFLAGLLLSSALAGGLGYGFLGYQGGPHGGGGGFGTATFGEVSWVFGGESYGGASLSGGVFLTGPLFPLQQVYLLPAVGLGGEERAGNRGFLLDLGLRAFFFSSSPGWAIGLGVGYAFPLGFPGGGAYLRLLIGGGTP</sequence>
<dbReference type="AlphaFoldDB" id="A0A399F520"/>
<organism evidence="1 2">
    <name type="scientific">Meiothermus luteus</name>
    <dbReference type="NCBI Taxonomy" id="2026184"/>
    <lineage>
        <taxon>Bacteria</taxon>
        <taxon>Thermotogati</taxon>
        <taxon>Deinococcota</taxon>
        <taxon>Deinococci</taxon>
        <taxon>Thermales</taxon>
        <taxon>Thermaceae</taxon>
        <taxon>Meiothermus</taxon>
    </lineage>
</organism>
<dbReference type="RefSeq" id="WP_119358949.1">
    <property type="nucleotide sequence ID" value="NZ_QWKZ01000004.1"/>
</dbReference>